<dbReference type="EMBL" id="GBRH01261156">
    <property type="protein sequence ID" value="JAD36739.1"/>
    <property type="molecule type" value="Transcribed_RNA"/>
</dbReference>
<organism evidence="1">
    <name type="scientific">Arundo donax</name>
    <name type="common">Giant reed</name>
    <name type="synonym">Donax arundinaceus</name>
    <dbReference type="NCBI Taxonomy" id="35708"/>
    <lineage>
        <taxon>Eukaryota</taxon>
        <taxon>Viridiplantae</taxon>
        <taxon>Streptophyta</taxon>
        <taxon>Embryophyta</taxon>
        <taxon>Tracheophyta</taxon>
        <taxon>Spermatophyta</taxon>
        <taxon>Magnoliopsida</taxon>
        <taxon>Liliopsida</taxon>
        <taxon>Poales</taxon>
        <taxon>Poaceae</taxon>
        <taxon>PACMAD clade</taxon>
        <taxon>Arundinoideae</taxon>
        <taxon>Arundineae</taxon>
        <taxon>Arundo</taxon>
    </lineage>
</organism>
<sequence>MNLPQSADNFSCVCSWISHHSWFCHSLKK</sequence>
<evidence type="ECO:0000313" key="1">
    <source>
        <dbReference type="EMBL" id="JAD36739.1"/>
    </source>
</evidence>
<protein>
    <submittedName>
        <fullName evidence="1">Uncharacterized protein</fullName>
    </submittedName>
</protein>
<accession>A0A0A8ZBE4</accession>
<reference evidence="1" key="2">
    <citation type="journal article" date="2015" name="Data Brief">
        <title>Shoot transcriptome of the giant reed, Arundo donax.</title>
        <authorList>
            <person name="Barrero R.A."/>
            <person name="Guerrero F.D."/>
            <person name="Moolhuijzen P."/>
            <person name="Goolsby J.A."/>
            <person name="Tidwell J."/>
            <person name="Bellgard S.E."/>
            <person name="Bellgard M.I."/>
        </authorList>
    </citation>
    <scope>NUCLEOTIDE SEQUENCE</scope>
    <source>
        <tissue evidence="1">Shoot tissue taken approximately 20 cm above the soil surface</tissue>
    </source>
</reference>
<dbReference type="AlphaFoldDB" id="A0A0A8ZBE4"/>
<reference evidence="1" key="1">
    <citation type="submission" date="2014-09" db="EMBL/GenBank/DDBJ databases">
        <authorList>
            <person name="Magalhaes I.L.F."/>
            <person name="Oliveira U."/>
            <person name="Santos F.R."/>
            <person name="Vidigal T.H.D.A."/>
            <person name="Brescovit A.D."/>
            <person name="Santos A.J."/>
        </authorList>
    </citation>
    <scope>NUCLEOTIDE SEQUENCE</scope>
    <source>
        <tissue evidence="1">Shoot tissue taken approximately 20 cm above the soil surface</tissue>
    </source>
</reference>
<name>A0A0A8ZBE4_ARUDO</name>
<proteinExistence type="predicted"/>